<dbReference type="InterPro" id="IPR056953">
    <property type="entry name" value="CUT_N"/>
</dbReference>
<feature type="domain" description="Cuticlin N-terminal" evidence="1">
    <location>
        <begin position="6"/>
        <end position="43"/>
    </location>
</feature>
<dbReference type="Pfam" id="PF25057">
    <property type="entry name" value="CUT_N"/>
    <property type="match status" value="1"/>
</dbReference>
<dbReference type="Proteomes" id="UP000267606">
    <property type="component" value="Unassembled WGS sequence"/>
</dbReference>
<dbReference type="AlphaFoldDB" id="A0A183I4S2"/>
<keyword evidence="3" id="KW-1185">Reference proteome</keyword>
<gene>
    <name evidence="2" type="ORF">OFLC_LOCUS14734</name>
</gene>
<sequence length="72" mass="7972">MQIFTTNRSLAPVGVIISTSVLISFHPHYVTAGDRIYLLRCLHTRATNQSLLPGSVAPVLTSTSKIFAFFFF</sequence>
<evidence type="ECO:0000313" key="3">
    <source>
        <dbReference type="Proteomes" id="UP000267606"/>
    </source>
</evidence>
<name>A0A183I4S2_9BILA</name>
<organism evidence="4">
    <name type="scientific">Onchocerca flexuosa</name>
    <dbReference type="NCBI Taxonomy" id="387005"/>
    <lineage>
        <taxon>Eukaryota</taxon>
        <taxon>Metazoa</taxon>
        <taxon>Ecdysozoa</taxon>
        <taxon>Nematoda</taxon>
        <taxon>Chromadorea</taxon>
        <taxon>Rhabditida</taxon>
        <taxon>Spirurina</taxon>
        <taxon>Spiruromorpha</taxon>
        <taxon>Filarioidea</taxon>
        <taxon>Onchocercidae</taxon>
        <taxon>Onchocerca</taxon>
    </lineage>
</organism>
<evidence type="ECO:0000313" key="4">
    <source>
        <dbReference type="WBParaSite" id="OFLC_0001474501-mRNA-1"/>
    </source>
</evidence>
<evidence type="ECO:0000313" key="2">
    <source>
        <dbReference type="EMBL" id="VDP18462.1"/>
    </source>
</evidence>
<evidence type="ECO:0000259" key="1">
    <source>
        <dbReference type="Pfam" id="PF25057"/>
    </source>
</evidence>
<accession>A0A183I4S2</accession>
<dbReference type="WBParaSite" id="OFLC_0001474501-mRNA-1">
    <property type="protein sequence ID" value="OFLC_0001474501-mRNA-1"/>
    <property type="gene ID" value="OFLC_0001474501"/>
</dbReference>
<reference evidence="2 3" key="2">
    <citation type="submission" date="2018-11" db="EMBL/GenBank/DDBJ databases">
        <authorList>
            <consortium name="Pathogen Informatics"/>
        </authorList>
    </citation>
    <scope>NUCLEOTIDE SEQUENCE [LARGE SCALE GENOMIC DNA]</scope>
</reference>
<dbReference type="EMBL" id="UZAJ01041137">
    <property type="protein sequence ID" value="VDP18462.1"/>
    <property type="molecule type" value="Genomic_DNA"/>
</dbReference>
<protein>
    <submittedName>
        <fullName evidence="4">Secreted protein</fullName>
    </submittedName>
</protein>
<proteinExistence type="predicted"/>
<reference evidence="4" key="1">
    <citation type="submission" date="2016-06" db="UniProtKB">
        <authorList>
            <consortium name="WormBaseParasite"/>
        </authorList>
    </citation>
    <scope>IDENTIFICATION</scope>
</reference>